<evidence type="ECO:0000313" key="1">
    <source>
        <dbReference type="EMBL" id="CAG7786543.1"/>
    </source>
</evidence>
<protein>
    <submittedName>
        <fullName evidence="1">Uncharacterized protein</fullName>
    </submittedName>
</protein>
<feature type="non-terminal residue" evidence="1">
    <location>
        <position position="1"/>
    </location>
</feature>
<dbReference type="EMBL" id="CAJVCH010319649">
    <property type="protein sequence ID" value="CAG7786543.1"/>
    <property type="molecule type" value="Genomic_DNA"/>
</dbReference>
<comment type="caution">
    <text evidence="1">The sequence shown here is derived from an EMBL/GenBank/DDBJ whole genome shotgun (WGS) entry which is preliminary data.</text>
</comment>
<name>A0A8J2L2L8_9HEXA</name>
<evidence type="ECO:0000313" key="2">
    <source>
        <dbReference type="Proteomes" id="UP000708208"/>
    </source>
</evidence>
<reference evidence="1" key="1">
    <citation type="submission" date="2021-06" db="EMBL/GenBank/DDBJ databases">
        <authorList>
            <person name="Hodson N. C."/>
            <person name="Mongue J. A."/>
            <person name="Jaron S. K."/>
        </authorList>
    </citation>
    <scope>NUCLEOTIDE SEQUENCE</scope>
</reference>
<dbReference type="Proteomes" id="UP000708208">
    <property type="component" value="Unassembled WGS sequence"/>
</dbReference>
<proteinExistence type="predicted"/>
<sequence>LFVIAPEDSPVYILPPVAPYQGILNTINSDHAQTLISSPTSRGGED</sequence>
<keyword evidence="2" id="KW-1185">Reference proteome</keyword>
<accession>A0A8J2L2L8</accession>
<dbReference type="AlphaFoldDB" id="A0A8J2L2L8"/>
<organism evidence="1 2">
    <name type="scientific">Allacma fusca</name>
    <dbReference type="NCBI Taxonomy" id="39272"/>
    <lineage>
        <taxon>Eukaryota</taxon>
        <taxon>Metazoa</taxon>
        <taxon>Ecdysozoa</taxon>
        <taxon>Arthropoda</taxon>
        <taxon>Hexapoda</taxon>
        <taxon>Collembola</taxon>
        <taxon>Symphypleona</taxon>
        <taxon>Sminthuridae</taxon>
        <taxon>Allacma</taxon>
    </lineage>
</organism>
<gene>
    <name evidence="1" type="ORF">AFUS01_LOCUS25107</name>
</gene>